<protein>
    <submittedName>
        <fullName evidence="1">Uncharacterized protein</fullName>
    </submittedName>
</protein>
<comment type="caution">
    <text evidence="1">The sequence shown here is derived from an EMBL/GenBank/DDBJ whole genome shotgun (WGS) entry which is preliminary data.</text>
</comment>
<dbReference type="RefSeq" id="WP_305473104.1">
    <property type="nucleotide sequence ID" value="NZ_JAUYVT010000020.1"/>
</dbReference>
<name>A0ABT9FI81_9GAMM</name>
<gene>
    <name evidence="1" type="ORF">Q8W34_17615</name>
</gene>
<dbReference type="EMBL" id="JAUYVT010000020">
    <property type="protein sequence ID" value="MDP2566469.1"/>
    <property type="molecule type" value="Genomic_DNA"/>
</dbReference>
<organism evidence="1 2">
    <name type="scientific">Pseudoalteromonas marina</name>
    <dbReference type="NCBI Taxonomy" id="267375"/>
    <lineage>
        <taxon>Bacteria</taxon>
        <taxon>Pseudomonadati</taxon>
        <taxon>Pseudomonadota</taxon>
        <taxon>Gammaproteobacteria</taxon>
        <taxon>Alteromonadales</taxon>
        <taxon>Pseudoalteromonadaceae</taxon>
        <taxon>Pseudoalteromonas</taxon>
    </lineage>
</organism>
<proteinExistence type="predicted"/>
<reference evidence="1" key="1">
    <citation type="submission" date="2023-07" db="EMBL/GenBank/DDBJ databases">
        <title>Genome content predicts the carbon catabolic preferences of heterotrophic bacteria.</title>
        <authorList>
            <person name="Gralka M."/>
        </authorList>
    </citation>
    <scope>NUCLEOTIDE SEQUENCE</scope>
    <source>
        <strain evidence="1">4G09</strain>
    </source>
</reference>
<keyword evidence="2" id="KW-1185">Reference proteome</keyword>
<accession>A0ABT9FI81</accession>
<sequence length="175" mass="18909">MNTLEKLELGCFGIVITSNKGNENTGAAIASNMKEVDSPENHGFNLCVDAIESLVLSHYCAGIDVSSPAYLQGIETALDALGNIDVDLSHKKESLLEAIGCADLLTIDGKLVRDFNLYEFDEGVDDVDGALCLHAGSYQFTFDEINDAVRSSASTWLVKNNGLECQIKCERMLAL</sequence>
<evidence type="ECO:0000313" key="2">
    <source>
        <dbReference type="Proteomes" id="UP001177212"/>
    </source>
</evidence>
<dbReference type="Proteomes" id="UP001177212">
    <property type="component" value="Unassembled WGS sequence"/>
</dbReference>
<evidence type="ECO:0000313" key="1">
    <source>
        <dbReference type="EMBL" id="MDP2566469.1"/>
    </source>
</evidence>